<proteinExistence type="predicted"/>
<feature type="transmembrane region" description="Helical" evidence="10">
    <location>
        <begin position="217"/>
        <end position="237"/>
    </location>
</feature>
<keyword evidence="4" id="KW-0328">Glycosyltransferase</keyword>
<dbReference type="GO" id="GO:0031501">
    <property type="term" value="C:mannosyltransferase complex"/>
    <property type="evidence" value="ECO:0007669"/>
    <property type="project" value="TreeGrafter"/>
</dbReference>
<keyword evidence="7" id="KW-0256">Endoplasmic reticulum</keyword>
<evidence type="ECO:0000256" key="3">
    <source>
        <dbReference type="ARBA" id="ARBA00022502"/>
    </source>
</evidence>
<evidence type="ECO:0000256" key="6">
    <source>
        <dbReference type="ARBA" id="ARBA00022692"/>
    </source>
</evidence>
<evidence type="ECO:0008006" key="13">
    <source>
        <dbReference type="Google" id="ProtNLM"/>
    </source>
</evidence>
<evidence type="ECO:0000313" key="12">
    <source>
        <dbReference type="Proteomes" id="UP000230292"/>
    </source>
</evidence>
<organism evidence="11 12">
    <name type="scientific">Candidatus Kerfeldbacteria bacterium CG15_BIG_FIL_POST_REV_8_21_14_020_45_12</name>
    <dbReference type="NCBI Taxonomy" id="2014247"/>
    <lineage>
        <taxon>Bacteria</taxon>
        <taxon>Candidatus Kerfeldiibacteriota</taxon>
    </lineage>
</organism>
<reference evidence="11 12" key="1">
    <citation type="submission" date="2017-09" db="EMBL/GenBank/DDBJ databases">
        <title>Depth-based differentiation of microbial function through sediment-hosted aquifers and enrichment of novel symbionts in the deep terrestrial subsurface.</title>
        <authorList>
            <person name="Probst A.J."/>
            <person name="Ladd B."/>
            <person name="Jarett J.K."/>
            <person name="Geller-Mcgrath D.E."/>
            <person name="Sieber C.M."/>
            <person name="Emerson J.B."/>
            <person name="Anantharaman K."/>
            <person name="Thomas B.C."/>
            <person name="Malmstrom R."/>
            <person name="Stieglmeier M."/>
            <person name="Klingl A."/>
            <person name="Woyke T."/>
            <person name="Ryan C.M."/>
            <person name="Banfield J.F."/>
        </authorList>
    </citation>
    <scope>NUCLEOTIDE SEQUENCE [LARGE SCALE GENOMIC DNA]</scope>
    <source>
        <strain evidence="11">CG15_BIG_FIL_POST_REV_8_21_14_020_45_12</strain>
    </source>
</reference>
<gene>
    <name evidence="11" type="ORF">COW24_00420</name>
</gene>
<sequence>MLNMIPNRTSDGRLIIAVMLLVKILTVIFIIIGFKLLPFCNECQAVNFLSPSNQPVSLMSSFTTWDAQHYIQVATRWYQPNHPSNAFFPLFPTFIALSSQLLFGNVIIAGFLVSTVTSIAAMLVLFGLVERIFNRDVAWKTVLLLITFPTAFYFHLIYSEGTFLLIIALAFWWLRFGNIFTRTMGHTLLSLSRPQGVLLILSHGIALLCNPKQWRRFLPAIAGLGLGYLLYMLIMYFSTGSLLSGLAAQAYFATNNGLDNLLHPLHWLTRNFIFYDWTVLHGITQSLFNRVFFFGFMLALPFLYRSVDRDLFWYTAIVAGVTAVSGDLVSWPRYMLMLFPVFILLALKIKKRYILVTWGIVSGLLQICLLLAHTQNFWVA</sequence>
<dbReference type="EMBL" id="PFGC01000007">
    <property type="protein sequence ID" value="PIW37387.1"/>
    <property type="molecule type" value="Genomic_DNA"/>
</dbReference>
<evidence type="ECO:0000256" key="2">
    <source>
        <dbReference type="ARBA" id="ARBA00004687"/>
    </source>
</evidence>
<name>A0A2M7H590_9BACT</name>
<comment type="subcellular location">
    <subcellularLocation>
        <location evidence="1">Endoplasmic reticulum membrane</location>
        <topology evidence="1">Multi-pass membrane protein</topology>
    </subcellularLocation>
</comment>
<keyword evidence="8 10" id="KW-1133">Transmembrane helix</keyword>
<accession>A0A2M7H590</accession>
<evidence type="ECO:0000256" key="7">
    <source>
        <dbReference type="ARBA" id="ARBA00022824"/>
    </source>
</evidence>
<dbReference type="PANTHER" id="PTHR12468">
    <property type="entry name" value="GPI MANNOSYLTRANSFERASE 2"/>
    <property type="match status" value="1"/>
</dbReference>
<protein>
    <recommendedName>
        <fullName evidence="13">Glycosyltransferase RgtA/B/C/D-like domain-containing protein</fullName>
    </recommendedName>
</protein>
<evidence type="ECO:0000256" key="9">
    <source>
        <dbReference type="ARBA" id="ARBA00023136"/>
    </source>
</evidence>
<dbReference type="GO" id="GO:0004376">
    <property type="term" value="F:GPI mannosyltransferase activity"/>
    <property type="evidence" value="ECO:0007669"/>
    <property type="project" value="InterPro"/>
</dbReference>
<dbReference type="UniPathway" id="UPA00196"/>
<dbReference type="GO" id="GO:0006506">
    <property type="term" value="P:GPI anchor biosynthetic process"/>
    <property type="evidence" value="ECO:0007669"/>
    <property type="project" value="UniProtKB-UniPathway"/>
</dbReference>
<feature type="transmembrane region" description="Helical" evidence="10">
    <location>
        <begin position="356"/>
        <end position="374"/>
    </location>
</feature>
<dbReference type="GO" id="GO:0000009">
    <property type="term" value="F:alpha-1,6-mannosyltransferase activity"/>
    <property type="evidence" value="ECO:0007669"/>
    <property type="project" value="InterPro"/>
</dbReference>
<feature type="transmembrane region" description="Helical" evidence="10">
    <location>
        <begin position="287"/>
        <end position="304"/>
    </location>
</feature>
<evidence type="ECO:0000256" key="4">
    <source>
        <dbReference type="ARBA" id="ARBA00022676"/>
    </source>
</evidence>
<keyword evidence="3" id="KW-0337">GPI-anchor biosynthesis</keyword>
<feature type="transmembrane region" description="Helical" evidence="10">
    <location>
        <begin position="194"/>
        <end position="210"/>
    </location>
</feature>
<evidence type="ECO:0000256" key="10">
    <source>
        <dbReference type="SAM" id="Phobius"/>
    </source>
</evidence>
<evidence type="ECO:0000256" key="1">
    <source>
        <dbReference type="ARBA" id="ARBA00004477"/>
    </source>
</evidence>
<evidence type="ECO:0000313" key="11">
    <source>
        <dbReference type="EMBL" id="PIW37387.1"/>
    </source>
</evidence>
<evidence type="ECO:0000256" key="5">
    <source>
        <dbReference type="ARBA" id="ARBA00022679"/>
    </source>
</evidence>
<feature type="transmembrane region" description="Helical" evidence="10">
    <location>
        <begin position="141"/>
        <end position="174"/>
    </location>
</feature>
<feature type="transmembrane region" description="Helical" evidence="10">
    <location>
        <begin position="311"/>
        <end position="328"/>
    </location>
</feature>
<evidence type="ECO:0000256" key="8">
    <source>
        <dbReference type="ARBA" id="ARBA00022989"/>
    </source>
</evidence>
<dbReference type="Proteomes" id="UP000230292">
    <property type="component" value="Unassembled WGS sequence"/>
</dbReference>
<dbReference type="GO" id="GO:0016020">
    <property type="term" value="C:membrane"/>
    <property type="evidence" value="ECO:0007669"/>
    <property type="project" value="GOC"/>
</dbReference>
<keyword evidence="5" id="KW-0808">Transferase</keyword>
<dbReference type="InterPro" id="IPR007315">
    <property type="entry name" value="PIG-V/Gpi18"/>
</dbReference>
<keyword evidence="6 10" id="KW-0812">Transmembrane</keyword>
<dbReference type="PANTHER" id="PTHR12468:SF2">
    <property type="entry name" value="GPI MANNOSYLTRANSFERASE 2"/>
    <property type="match status" value="1"/>
</dbReference>
<feature type="transmembrane region" description="Helical" evidence="10">
    <location>
        <begin position="106"/>
        <end position="129"/>
    </location>
</feature>
<comment type="caution">
    <text evidence="11">The sequence shown here is derived from an EMBL/GenBank/DDBJ whole genome shotgun (WGS) entry which is preliminary data.</text>
</comment>
<dbReference type="AlphaFoldDB" id="A0A2M7H590"/>
<keyword evidence="9 10" id="KW-0472">Membrane</keyword>
<feature type="transmembrane region" description="Helical" evidence="10">
    <location>
        <begin position="12"/>
        <end position="32"/>
    </location>
</feature>
<comment type="pathway">
    <text evidence="2">Glycolipid biosynthesis; glycosylphosphatidylinositol-anchor biosynthesis.</text>
</comment>